<evidence type="ECO:0000256" key="2">
    <source>
        <dbReference type="ARBA" id="ARBA00007262"/>
    </source>
</evidence>
<evidence type="ECO:0000313" key="7">
    <source>
        <dbReference type="EMBL" id="KIM32301.1"/>
    </source>
</evidence>
<dbReference type="GO" id="GO:0016020">
    <property type="term" value="C:membrane"/>
    <property type="evidence" value="ECO:0007669"/>
    <property type="project" value="UniProtKB-SubCell"/>
</dbReference>
<keyword evidence="8" id="KW-1185">Reference proteome</keyword>
<name>A0A0C3BLF9_SERVB</name>
<reference evidence="8" key="2">
    <citation type="submission" date="2015-01" db="EMBL/GenBank/DDBJ databases">
        <title>Evolutionary Origins and Diversification of the Mycorrhizal Mutualists.</title>
        <authorList>
            <consortium name="DOE Joint Genome Institute"/>
            <consortium name="Mycorrhizal Genomics Consortium"/>
            <person name="Kohler A."/>
            <person name="Kuo A."/>
            <person name="Nagy L.G."/>
            <person name="Floudas D."/>
            <person name="Copeland A."/>
            <person name="Barry K.W."/>
            <person name="Cichocki N."/>
            <person name="Veneault-Fourrey C."/>
            <person name="LaButti K."/>
            <person name="Lindquist E.A."/>
            <person name="Lipzen A."/>
            <person name="Lundell T."/>
            <person name="Morin E."/>
            <person name="Murat C."/>
            <person name="Riley R."/>
            <person name="Ohm R."/>
            <person name="Sun H."/>
            <person name="Tunlid A."/>
            <person name="Henrissat B."/>
            <person name="Grigoriev I.V."/>
            <person name="Hibbett D.S."/>
            <person name="Martin F."/>
        </authorList>
    </citation>
    <scope>NUCLEOTIDE SEQUENCE [LARGE SCALE GENOMIC DNA]</scope>
    <source>
        <strain evidence="8">MAFF 305830</strain>
    </source>
</reference>
<dbReference type="AlphaFoldDB" id="A0A0C3BLF9"/>
<dbReference type="InterPro" id="IPR009311">
    <property type="entry name" value="IFI6/IFI27-like"/>
</dbReference>
<dbReference type="InterPro" id="IPR038213">
    <property type="entry name" value="IFI6/IFI27-like_sf"/>
</dbReference>
<evidence type="ECO:0000256" key="5">
    <source>
        <dbReference type="ARBA" id="ARBA00023136"/>
    </source>
</evidence>
<dbReference type="Pfam" id="PF06140">
    <property type="entry name" value="Ifi-6-16"/>
    <property type="match status" value="1"/>
</dbReference>
<proteinExistence type="inferred from homology"/>
<evidence type="ECO:0000256" key="3">
    <source>
        <dbReference type="ARBA" id="ARBA00022692"/>
    </source>
</evidence>
<dbReference type="PANTHER" id="PTHR16932:SF18">
    <property type="entry name" value="INTERFERON, ALPHA-INDUCIBLE PROTEIN 27-LIKE 2"/>
    <property type="match status" value="1"/>
</dbReference>
<feature type="transmembrane region" description="Helical" evidence="6">
    <location>
        <begin position="21"/>
        <end position="44"/>
    </location>
</feature>
<keyword evidence="5 6" id="KW-0472">Membrane</keyword>
<evidence type="ECO:0000256" key="6">
    <source>
        <dbReference type="SAM" id="Phobius"/>
    </source>
</evidence>
<feature type="transmembrane region" description="Helical" evidence="6">
    <location>
        <begin position="82"/>
        <end position="101"/>
    </location>
</feature>
<gene>
    <name evidence="7" type="ORF">M408DRAFT_326907</name>
</gene>
<comment type="similarity">
    <text evidence="2">Belongs to the IFI6/IFI27 family.</text>
</comment>
<evidence type="ECO:0000256" key="4">
    <source>
        <dbReference type="ARBA" id="ARBA00022989"/>
    </source>
</evidence>
<comment type="subcellular location">
    <subcellularLocation>
        <location evidence="1">Membrane</location>
        <topology evidence="1">Multi-pass membrane protein</topology>
    </subcellularLocation>
</comment>
<keyword evidence="3 6" id="KW-0812">Transmembrane</keyword>
<protein>
    <submittedName>
        <fullName evidence="7">Uncharacterized protein</fullName>
    </submittedName>
</protein>
<dbReference type="Proteomes" id="UP000054097">
    <property type="component" value="Unassembled WGS sequence"/>
</dbReference>
<keyword evidence="4 6" id="KW-1133">Transmembrane helix</keyword>
<reference evidence="7 8" key="1">
    <citation type="submission" date="2014-04" db="EMBL/GenBank/DDBJ databases">
        <authorList>
            <consortium name="DOE Joint Genome Institute"/>
            <person name="Kuo A."/>
            <person name="Zuccaro A."/>
            <person name="Kohler A."/>
            <person name="Nagy L.G."/>
            <person name="Floudas D."/>
            <person name="Copeland A."/>
            <person name="Barry K.W."/>
            <person name="Cichocki N."/>
            <person name="Veneault-Fourrey C."/>
            <person name="LaButti K."/>
            <person name="Lindquist E.A."/>
            <person name="Lipzen A."/>
            <person name="Lundell T."/>
            <person name="Morin E."/>
            <person name="Murat C."/>
            <person name="Sun H."/>
            <person name="Tunlid A."/>
            <person name="Henrissat B."/>
            <person name="Grigoriev I.V."/>
            <person name="Hibbett D.S."/>
            <person name="Martin F."/>
            <person name="Nordberg H.P."/>
            <person name="Cantor M.N."/>
            <person name="Hua S.X."/>
        </authorList>
    </citation>
    <scope>NUCLEOTIDE SEQUENCE [LARGE SCALE GENOMIC DNA]</scope>
    <source>
        <strain evidence="7 8">MAFF 305830</strain>
    </source>
</reference>
<dbReference type="STRING" id="933852.A0A0C3BLF9"/>
<dbReference type="EMBL" id="KN824280">
    <property type="protein sequence ID" value="KIM32301.1"/>
    <property type="molecule type" value="Genomic_DNA"/>
</dbReference>
<sequence>MANKEESNDSKFWNSKNKTRLAYVAGGAIVVGVAAPALVLAAGFGTGGIIAGSIAAGVQSTIGNVAAGSAFAALQTAGTAPLITAAGGAATGAVGSAGILFRRKFHDYTAKNASSKASR</sequence>
<organism evidence="7 8">
    <name type="scientific">Serendipita vermifera MAFF 305830</name>
    <dbReference type="NCBI Taxonomy" id="933852"/>
    <lineage>
        <taxon>Eukaryota</taxon>
        <taxon>Fungi</taxon>
        <taxon>Dikarya</taxon>
        <taxon>Basidiomycota</taxon>
        <taxon>Agaricomycotina</taxon>
        <taxon>Agaricomycetes</taxon>
        <taxon>Sebacinales</taxon>
        <taxon>Serendipitaceae</taxon>
        <taxon>Serendipita</taxon>
    </lineage>
</organism>
<evidence type="ECO:0000313" key="8">
    <source>
        <dbReference type="Proteomes" id="UP000054097"/>
    </source>
</evidence>
<dbReference type="PANTHER" id="PTHR16932">
    <property type="entry name" value="INTERFERON ALPHA-INDUCIBLE PROTEIN 27"/>
    <property type="match status" value="1"/>
</dbReference>
<evidence type="ECO:0000256" key="1">
    <source>
        <dbReference type="ARBA" id="ARBA00004141"/>
    </source>
</evidence>
<dbReference type="HOGENOM" id="CLU_2062907_0_0_1"/>
<accession>A0A0C3BLF9</accession>
<dbReference type="Gene3D" id="6.10.110.10">
    <property type="match status" value="1"/>
</dbReference>